<evidence type="ECO:0000256" key="2">
    <source>
        <dbReference type="ARBA" id="ARBA00022448"/>
    </source>
</evidence>
<keyword evidence="3 9" id="KW-0812">Transmembrane</keyword>
<evidence type="ECO:0000256" key="3">
    <source>
        <dbReference type="ARBA" id="ARBA00022692"/>
    </source>
</evidence>
<keyword evidence="11" id="KW-0732">Signal</keyword>
<evidence type="ECO:0000256" key="4">
    <source>
        <dbReference type="ARBA" id="ARBA00022824"/>
    </source>
</evidence>
<dbReference type="GO" id="GO:0071816">
    <property type="term" value="P:tail-anchored membrane protein insertion into ER membrane"/>
    <property type="evidence" value="ECO:0007669"/>
    <property type="project" value="InterPro"/>
</dbReference>
<gene>
    <name evidence="9" type="primary">GET1</name>
    <name evidence="12" type="ORF">METBISCDRAFT_28366</name>
</gene>
<dbReference type="OrthoDB" id="69461at2759"/>
<evidence type="ECO:0000313" key="13">
    <source>
        <dbReference type="Proteomes" id="UP000268321"/>
    </source>
</evidence>
<reference evidence="13" key="1">
    <citation type="journal article" date="2018" name="Nat. Microbiol.">
        <title>Leveraging single-cell genomics to expand the fungal tree of life.</title>
        <authorList>
            <person name="Ahrendt S.R."/>
            <person name="Quandt C.A."/>
            <person name="Ciobanu D."/>
            <person name="Clum A."/>
            <person name="Salamov A."/>
            <person name="Andreopoulos B."/>
            <person name="Cheng J.F."/>
            <person name="Woyke T."/>
            <person name="Pelin A."/>
            <person name="Henrissat B."/>
            <person name="Reynolds N.K."/>
            <person name="Benny G.L."/>
            <person name="Smith M.E."/>
            <person name="James T.Y."/>
            <person name="Grigoriev I.V."/>
        </authorList>
    </citation>
    <scope>NUCLEOTIDE SEQUENCE [LARGE SCALE GENOMIC DNA]</scope>
    <source>
        <strain evidence="13">Baker2002</strain>
    </source>
</reference>
<organism evidence="12 13">
    <name type="scientific">Metschnikowia bicuspidata</name>
    <dbReference type="NCBI Taxonomy" id="27322"/>
    <lineage>
        <taxon>Eukaryota</taxon>
        <taxon>Fungi</taxon>
        <taxon>Dikarya</taxon>
        <taxon>Ascomycota</taxon>
        <taxon>Saccharomycotina</taxon>
        <taxon>Pichiomycetes</taxon>
        <taxon>Metschnikowiaceae</taxon>
        <taxon>Metschnikowia</taxon>
    </lineage>
</organism>
<protein>
    <recommendedName>
        <fullName evidence="9">Golgi to ER traffic protein 1</fullName>
    </recommendedName>
    <alternativeName>
        <fullName evidence="9">Guided entry of tail-anchored proteins 1</fullName>
    </alternativeName>
</protein>
<dbReference type="Proteomes" id="UP000268321">
    <property type="component" value="Unassembled WGS sequence"/>
</dbReference>
<dbReference type="GO" id="GO:0016192">
    <property type="term" value="P:vesicle-mediated transport"/>
    <property type="evidence" value="ECO:0007669"/>
    <property type="project" value="UniProtKB-KW"/>
</dbReference>
<evidence type="ECO:0000256" key="11">
    <source>
        <dbReference type="SAM" id="SignalP"/>
    </source>
</evidence>
<feature type="transmembrane region" description="Helical" evidence="10">
    <location>
        <begin position="166"/>
        <end position="186"/>
    </location>
</feature>
<evidence type="ECO:0000256" key="10">
    <source>
        <dbReference type="SAM" id="Phobius"/>
    </source>
</evidence>
<comment type="function">
    <text evidence="9">Required for the post-translational delivery of tail-anchored (TA) proteins to the endoplasmic reticulum. Together with GET2, acts as a membrane receptor for soluble GET3, which recognizes and selectively binds the transmembrane domain of TA proteins in the cytosol. The GET complex cooperates with the HDEL receptor ERD2 to mediate the ATP-dependent retrieval of resident ER proteins that contain a C-terminal H-D-E-L retention signal from the Golgi to the ER.</text>
</comment>
<dbReference type="PANTHER" id="PTHR42650:SF1">
    <property type="entry name" value="GUIDED ENTRY OF TAIL-ANCHORED PROTEINS FACTOR 1"/>
    <property type="match status" value="1"/>
</dbReference>
<dbReference type="InterPro" id="IPR029012">
    <property type="entry name" value="Helix_hairpin_bin_sf"/>
</dbReference>
<accession>A0A4P9Z973</accession>
<keyword evidence="6 9" id="KW-1133">Transmembrane helix</keyword>
<dbReference type="GO" id="GO:0005789">
    <property type="term" value="C:endoplasmic reticulum membrane"/>
    <property type="evidence" value="ECO:0007669"/>
    <property type="project" value="UniProtKB-SubCell"/>
</dbReference>
<dbReference type="Gene3D" id="1.10.287.660">
    <property type="entry name" value="Helix hairpin bin"/>
    <property type="match status" value="1"/>
</dbReference>
<evidence type="ECO:0000256" key="1">
    <source>
        <dbReference type="ARBA" id="ARBA00010799"/>
    </source>
</evidence>
<dbReference type="HAMAP" id="MF_03113">
    <property type="entry name" value="Get1"/>
    <property type="match status" value="1"/>
</dbReference>
<name>A0A4P9Z973_9ASCO</name>
<evidence type="ECO:0000256" key="6">
    <source>
        <dbReference type="ARBA" id="ARBA00022989"/>
    </source>
</evidence>
<dbReference type="AlphaFoldDB" id="A0A4P9Z973"/>
<keyword evidence="2 9" id="KW-0813">Transport</keyword>
<comment type="caution">
    <text evidence="9">Lacks conserved residue(s) required for the propagation of feature annotation.</text>
</comment>
<keyword evidence="13" id="KW-1185">Reference proteome</keyword>
<dbReference type="GO" id="GO:0043495">
    <property type="term" value="F:protein-membrane adaptor activity"/>
    <property type="evidence" value="ECO:0007669"/>
    <property type="project" value="TreeGrafter"/>
</dbReference>
<evidence type="ECO:0000256" key="9">
    <source>
        <dbReference type="HAMAP-Rule" id="MF_03113"/>
    </source>
</evidence>
<comment type="subunit">
    <text evidence="9">Component of the Golgi to ER traffic (GET) complex, which is composed of GET1, GET2 and GET3. Within the complex, GET1 and GET2 form a heterotetramer which is stabilized by phosphatidylinositol binding and which binds to the GET3 homodimer.</text>
</comment>
<feature type="signal peptide" evidence="11">
    <location>
        <begin position="1"/>
        <end position="25"/>
    </location>
</feature>
<feature type="topological domain" description="Lumenal" evidence="9">
    <location>
        <begin position="1"/>
        <end position="9"/>
    </location>
</feature>
<dbReference type="InterPro" id="IPR027538">
    <property type="entry name" value="Get1_fungi"/>
</dbReference>
<evidence type="ECO:0000256" key="5">
    <source>
        <dbReference type="ARBA" id="ARBA00022892"/>
    </source>
</evidence>
<sequence length="202" mass="22728">MLDLTPTSVLLLLLVTIAVQTAVTAIGKSALLNQIWSVYFYIASSAGKPKFVEHTRKRAELVQINQERKSISAQDQYARWTKLNRSFDRLSSEIKELSSLVSSEKASVEKAVNTAVLVCTTAPIWLCRIWFRKTVVFYFPPGYLPHAVEWFLSFPFTVTGGVGVSLWIWCVNSALNSIVFLLLYLIEPVVPRPQKETENAST</sequence>
<keyword evidence="5 9" id="KW-0931">ER-Golgi transport</keyword>
<dbReference type="GO" id="GO:0043529">
    <property type="term" value="C:GET complex"/>
    <property type="evidence" value="ECO:0007669"/>
    <property type="project" value="UniProtKB-UniRule"/>
</dbReference>
<evidence type="ECO:0000313" key="12">
    <source>
        <dbReference type="EMBL" id="RKP29256.1"/>
    </source>
</evidence>
<evidence type="ECO:0000256" key="8">
    <source>
        <dbReference type="ARBA" id="ARBA00023136"/>
    </source>
</evidence>
<dbReference type="InterPro" id="IPR028945">
    <property type="entry name" value="Get1"/>
</dbReference>
<keyword evidence="7" id="KW-0175">Coiled coil</keyword>
<keyword evidence="9" id="KW-0333">Golgi apparatus</keyword>
<proteinExistence type="inferred from homology"/>
<dbReference type="GO" id="GO:0000139">
    <property type="term" value="C:Golgi membrane"/>
    <property type="evidence" value="ECO:0007669"/>
    <property type="project" value="UniProtKB-SubCell"/>
</dbReference>
<keyword evidence="4 9" id="KW-0256">Endoplasmic reticulum</keyword>
<feature type="transmembrane region" description="Helical" evidence="10">
    <location>
        <begin position="143"/>
        <end position="160"/>
    </location>
</feature>
<dbReference type="EMBL" id="ML004497">
    <property type="protein sequence ID" value="RKP29256.1"/>
    <property type="molecule type" value="Genomic_DNA"/>
</dbReference>
<feature type="topological domain" description="Cytoplasmic" evidence="9">
    <location>
        <begin position="179"/>
        <end position="202"/>
    </location>
</feature>
<dbReference type="PANTHER" id="PTHR42650">
    <property type="entry name" value="TAIL-ANCHORED PROTEIN INSERTION RECEPTOR WRB"/>
    <property type="match status" value="1"/>
</dbReference>
<evidence type="ECO:0000256" key="7">
    <source>
        <dbReference type="ARBA" id="ARBA00023054"/>
    </source>
</evidence>
<feature type="chain" id="PRO_5021023145" description="Golgi to ER traffic protein 1" evidence="11">
    <location>
        <begin position="26"/>
        <end position="202"/>
    </location>
</feature>
<comment type="similarity">
    <text evidence="1 9">Belongs to the WRB/GET1 family.</text>
</comment>
<dbReference type="Pfam" id="PF04420">
    <property type="entry name" value="CHD5"/>
    <property type="match status" value="1"/>
</dbReference>
<comment type="subcellular location">
    <subcellularLocation>
        <location evidence="9">Endoplasmic reticulum membrane</location>
        <topology evidence="9">Multi-pass membrane protein</topology>
    </subcellularLocation>
    <subcellularLocation>
        <location evidence="9">Golgi apparatus membrane</location>
        <topology evidence="9">Multi-pass membrane protein</topology>
    </subcellularLocation>
</comment>
<keyword evidence="8 9" id="KW-0472">Membrane</keyword>